<dbReference type="Proteomes" id="UP000665020">
    <property type="component" value="Chromosome"/>
</dbReference>
<evidence type="ECO:0000313" key="13">
    <source>
        <dbReference type="Proteomes" id="UP000665020"/>
    </source>
</evidence>
<dbReference type="GO" id="GO:0016887">
    <property type="term" value="F:ATP hydrolysis activity"/>
    <property type="evidence" value="ECO:0007669"/>
    <property type="project" value="InterPro"/>
</dbReference>
<dbReference type="KEGG" id="ifn:GM661_15260"/>
<protein>
    <submittedName>
        <fullName evidence="12">ATP-binding cassette domain-containing protein</fullName>
    </submittedName>
</protein>
<evidence type="ECO:0000256" key="7">
    <source>
        <dbReference type="ARBA" id="ARBA00022741"/>
    </source>
</evidence>
<organism evidence="12 13">
    <name type="scientific">Iocasia fonsfrigidae</name>
    <dbReference type="NCBI Taxonomy" id="2682810"/>
    <lineage>
        <taxon>Bacteria</taxon>
        <taxon>Bacillati</taxon>
        <taxon>Bacillota</taxon>
        <taxon>Clostridia</taxon>
        <taxon>Halanaerobiales</taxon>
        <taxon>Halanaerobiaceae</taxon>
        <taxon>Iocasia</taxon>
    </lineage>
</organism>
<dbReference type="AlphaFoldDB" id="A0A8A7KK44"/>
<name>A0A8A7KK44_9FIRM</name>
<dbReference type="CDD" id="cd03216">
    <property type="entry name" value="ABC_Carb_Monos_I"/>
    <property type="match status" value="1"/>
</dbReference>
<dbReference type="SMART" id="SM00382">
    <property type="entry name" value="AAA"/>
    <property type="match status" value="2"/>
</dbReference>
<dbReference type="RefSeq" id="WP_230867609.1">
    <property type="nucleotide sequence ID" value="NZ_CP046640.1"/>
</dbReference>
<dbReference type="CDD" id="cd03215">
    <property type="entry name" value="ABC_Carb_Monos_II"/>
    <property type="match status" value="1"/>
</dbReference>
<evidence type="ECO:0000256" key="8">
    <source>
        <dbReference type="ARBA" id="ARBA00022840"/>
    </source>
</evidence>
<evidence type="ECO:0000256" key="5">
    <source>
        <dbReference type="ARBA" id="ARBA00022597"/>
    </source>
</evidence>
<comment type="subcellular location">
    <subcellularLocation>
        <location evidence="2">Cell inner membrane</location>
    </subcellularLocation>
    <subcellularLocation>
        <location evidence="1">Cell membrane</location>
        <topology evidence="1">Peripheral membrane protein</topology>
    </subcellularLocation>
</comment>
<keyword evidence="10" id="KW-0472">Membrane</keyword>
<dbReference type="InterPro" id="IPR017871">
    <property type="entry name" value="ABC_transporter-like_CS"/>
</dbReference>
<keyword evidence="4" id="KW-1003">Cell membrane</keyword>
<dbReference type="PROSITE" id="PS50893">
    <property type="entry name" value="ABC_TRANSPORTER_2"/>
    <property type="match status" value="2"/>
</dbReference>
<gene>
    <name evidence="12" type="ORF">GM661_15260</name>
</gene>
<dbReference type="GO" id="GO:0005886">
    <property type="term" value="C:plasma membrane"/>
    <property type="evidence" value="ECO:0007669"/>
    <property type="project" value="UniProtKB-SubCell"/>
</dbReference>
<dbReference type="PANTHER" id="PTHR43790">
    <property type="entry name" value="CARBOHYDRATE TRANSPORT ATP-BINDING PROTEIN MG119-RELATED"/>
    <property type="match status" value="1"/>
</dbReference>
<dbReference type="FunFam" id="3.40.50.300:FF:000126">
    <property type="entry name" value="Galactose/methyl galactoside import ATP-binding protein MglA"/>
    <property type="match status" value="1"/>
</dbReference>
<keyword evidence="7" id="KW-0547">Nucleotide-binding</keyword>
<evidence type="ECO:0000256" key="1">
    <source>
        <dbReference type="ARBA" id="ARBA00004202"/>
    </source>
</evidence>
<feature type="domain" description="ABC transporter" evidence="11">
    <location>
        <begin position="5"/>
        <end position="240"/>
    </location>
</feature>
<dbReference type="EMBL" id="CP046640">
    <property type="protein sequence ID" value="QTL99217.1"/>
    <property type="molecule type" value="Genomic_DNA"/>
</dbReference>
<sequence>MSIALEMKNITKEFPGVLALNEVNLMVEKGEIHAVVGENGAGKSTLMKILAGVYQKNFGKISVHEKEVEITDTLTAQSLGIGMIYQELNLIPHLTVAENMFLGRFPLSKGKIQYNELNKNAQHYLSQLETGVKPDDLVGNLSVADRQLVEIAKTLSLNSSILVMDEPTSSLSPGETEILFKIMKKLKSAGVSIIFISHHMDEIFSIADKATVLRDGEYVGSWDISELNEQSLVEKMVGREMSEMFPKVETEIGQTILEVRNLTVKNRISDISFKLKAGEILGIGGLVGAGRSELVNAIFGVLAVNSGEILIDNRPVKITHPYEAVKNGLALIPEDRGEQGLVLKFSVKDNVTLASLKEFAGTIKVDTIKENKAAVHLVEKLQVKTPSINQLVENLSGGNQQKVVLAKWLAVNPKILILDEPTRGIDVGAKAEIYKIIGELAARGIGIIMVSSELPELLGISDRIMVMCRGKKTAEFTRKQATSEKIMLAATGASEKGDN</sequence>
<dbReference type="InterPro" id="IPR027417">
    <property type="entry name" value="P-loop_NTPase"/>
</dbReference>
<dbReference type="PROSITE" id="PS00211">
    <property type="entry name" value="ABC_TRANSPORTER_1"/>
    <property type="match status" value="1"/>
</dbReference>
<keyword evidence="13" id="KW-1185">Reference proteome</keyword>
<dbReference type="InterPro" id="IPR003439">
    <property type="entry name" value="ABC_transporter-like_ATP-bd"/>
</dbReference>
<evidence type="ECO:0000256" key="6">
    <source>
        <dbReference type="ARBA" id="ARBA00022737"/>
    </source>
</evidence>
<keyword evidence="9" id="KW-1278">Translocase</keyword>
<reference evidence="12" key="1">
    <citation type="submission" date="2019-12" db="EMBL/GenBank/DDBJ databases">
        <authorList>
            <person name="zhang j."/>
            <person name="sun C.M."/>
        </authorList>
    </citation>
    <scope>NUCLEOTIDE SEQUENCE</scope>
    <source>
        <strain evidence="12">NS-1</strain>
    </source>
</reference>
<keyword evidence="6" id="KW-0677">Repeat</keyword>
<dbReference type="InterPro" id="IPR050107">
    <property type="entry name" value="ABC_carbohydrate_import_ATPase"/>
</dbReference>
<evidence type="ECO:0000256" key="10">
    <source>
        <dbReference type="ARBA" id="ARBA00023136"/>
    </source>
</evidence>
<keyword evidence="8 12" id="KW-0067">ATP-binding</keyword>
<dbReference type="GO" id="GO:0015749">
    <property type="term" value="P:monosaccharide transmembrane transport"/>
    <property type="evidence" value="ECO:0007669"/>
    <property type="project" value="UniProtKB-ARBA"/>
</dbReference>
<keyword evidence="3" id="KW-0813">Transport</keyword>
<accession>A0A8A7KK44</accession>
<evidence type="ECO:0000256" key="9">
    <source>
        <dbReference type="ARBA" id="ARBA00022967"/>
    </source>
</evidence>
<dbReference type="PANTHER" id="PTHR43790:SF3">
    <property type="entry name" value="D-ALLOSE IMPORT ATP-BINDING PROTEIN ALSA-RELATED"/>
    <property type="match status" value="1"/>
</dbReference>
<evidence type="ECO:0000256" key="4">
    <source>
        <dbReference type="ARBA" id="ARBA00022475"/>
    </source>
</evidence>
<evidence type="ECO:0000313" key="12">
    <source>
        <dbReference type="EMBL" id="QTL99217.1"/>
    </source>
</evidence>
<dbReference type="Gene3D" id="3.40.50.300">
    <property type="entry name" value="P-loop containing nucleotide triphosphate hydrolases"/>
    <property type="match status" value="2"/>
</dbReference>
<dbReference type="SUPFAM" id="SSF52540">
    <property type="entry name" value="P-loop containing nucleoside triphosphate hydrolases"/>
    <property type="match status" value="2"/>
</dbReference>
<evidence type="ECO:0000259" key="11">
    <source>
        <dbReference type="PROSITE" id="PS50893"/>
    </source>
</evidence>
<dbReference type="InterPro" id="IPR003593">
    <property type="entry name" value="AAA+_ATPase"/>
</dbReference>
<keyword evidence="5" id="KW-0762">Sugar transport</keyword>
<dbReference type="FunFam" id="3.40.50.300:FF:000127">
    <property type="entry name" value="Ribose import ATP-binding protein RbsA"/>
    <property type="match status" value="1"/>
</dbReference>
<evidence type="ECO:0000256" key="2">
    <source>
        <dbReference type="ARBA" id="ARBA00004533"/>
    </source>
</evidence>
<feature type="domain" description="ABC transporter" evidence="11">
    <location>
        <begin position="252"/>
        <end position="494"/>
    </location>
</feature>
<dbReference type="GO" id="GO:0005524">
    <property type="term" value="F:ATP binding"/>
    <property type="evidence" value="ECO:0007669"/>
    <property type="project" value="UniProtKB-KW"/>
</dbReference>
<proteinExistence type="predicted"/>
<dbReference type="Pfam" id="PF00005">
    <property type="entry name" value="ABC_tran"/>
    <property type="match status" value="2"/>
</dbReference>
<evidence type="ECO:0000256" key="3">
    <source>
        <dbReference type="ARBA" id="ARBA00022448"/>
    </source>
</evidence>